<gene>
    <name evidence="1" type="ORF">AVEN_118964_1</name>
</gene>
<accession>A0A4Y2BZS3</accession>
<proteinExistence type="predicted"/>
<keyword evidence="2" id="KW-1185">Reference proteome</keyword>
<dbReference type="Proteomes" id="UP000499080">
    <property type="component" value="Unassembled WGS sequence"/>
</dbReference>
<feature type="non-terminal residue" evidence="1">
    <location>
        <position position="1"/>
    </location>
</feature>
<name>A0A4Y2BZS3_ARAVE</name>
<organism evidence="1 2">
    <name type="scientific">Araneus ventricosus</name>
    <name type="common">Orbweaver spider</name>
    <name type="synonym">Epeira ventricosa</name>
    <dbReference type="NCBI Taxonomy" id="182803"/>
    <lineage>
        <taxon>Eukaryota</taxon>
        <taxon>Metazoa</taxon>
        <taxon>Ecdysozoa</taxon>
        <taxon>Arthropoda</taxon>
        <taxon>Chelicerata</taxon>
        <taxon>Arachnida</taxon>
        <taxon>Araneae</taxon>
        <taxon>Araneomorphae</taxon>
        <taxon>Entelegynae</taxon>
        <taxon>Araneoidea</taxon>
        <taxon>Araneidae</taxon>
        <taxon>Araneus</taxon>
    </lineage>
</organism>
<sequence length="82" mass="9137">TLMGLEVSISNPGLLQNIIETHSEYPLIGNGTPCTRITRINGPGTSMGLEAAKFRSQIQDCSRISWKHIQRLLELEITLHVH</sequence>
<feature type="non-terminal residue" evidence="1">
    <location>
        <position position="82"/>
    </location>
</feature>
<protein>
    <submittedName>
        <fullName evidence="1">Uncharacterized protein</fullName>
    </submittedName>
</protein>
<evidence type="ECO:0000313" key="2">
    <source>
        <dbReference type="Proteomes" id="UP000499080"/>
    </source>
</evidence>
<reference evidence="1 2" key="1">
    <citation type="journal article" date="2019" name="Sci. Rep.">
        <title>Orb-weaving spider Araneus ventricosus genome elucidates the spidroin gene catalogue.</title>
        <authorList>
            <person name="Kono N."/>
            <person name="Nakamura H."/>
            <person name="Ohtoshi R."/>
            <person name="Moran D.A.P."/>
            <person name="Shinohara A."/>
            <person name="Yoshida Y."/>
            <person name="Fujiwara M."/>
            <person name="Mori M."/>
            <person name="Tomita M."/>
            <person name="Arakawa K."/>
        </authorList>
    </citation>
    <scope>NUCLEOTIDE SEQUENCE [LARGE SCALE GENOMIC DNA]</scope>
</reference>
<dbReference type="AlphaFoldDB" id="A0A4Y2BZS3"/>
<comment type="caution">
    <text evidence="1">The sequence shown here is derived from an EMBL/GenBank/DDBJ whole genome shotgun (WGS) entry which is preliminary data.</text>
</comment>
<dbReference type="EMBL" id="BGPR01000124">
    <property type="protein sequence ID" value="GBL96846.1"/>
    <property type="molecule type" value="Genomic_DNA"/>
</dbReference>
<evidence type="ECO:0000313" key="1">
    <source>
        <dbReference type="EMBL" id="GBL96846.1"/>
    </source>
</evidence>